<dbReference type="Gene3D" id="1.10.1740.10">
    <property type="match status" value="1"/>
</dbReference>
<keyword evidence="3" id="KW-1185">Reference proteome</keyword>
<proteinExistence type="predicted"/>
<feature type="domain" description="Helix-turn-helix conjugative transposon-like" evidence="1">
    <location>
        <begin position="9"/>
        <end position="68"/>
    </location>
</feature>
<dbReference type="Pfam" id="PF12645">
    <property type="entry name" value="HTH_16"/>
    <property type="match status" value="1"/>
</dbReference>
<gene>
    <name evidence="2" type="ORF">ACIGW0_31315</name>
</gene>
<accession>A0ABW8D5L2</accession>
<dbReference type="InterPro" id="IPR013325">
    <property type="entry name" value="RNA_pol_sigma_r2"/>
</dbReference>
<dbReference type="InterPro" id="IPR024760">
    <property type="entry name" value="HTH_dom_conjug_TS-like"/>
</dbReference>
<sequence>MTRIEVTDALITAAQGGDSDAMWQILSAYEGVMKSAIRTEASKADQDQAEDLLQDARAILIQHVRDFDASSSAAKLSTYAHKAIRHGVALAWTSMSSAVTVEPYTVLAVKRALWRTKGDVEAAWAMVGEGEDERRRMSRETFVSVLEALKEAMSIDMPKKSNAKNTNVCDQAPLSETIPDPDSDFTDPVARRDLARFLLREIPPRQSFTLRAFHGIGMTRMDDTEAALDLAVRLPALRKLRSRGIDSCRSVAAAHGIAA</sequence>
<organism evidence="2 3">
    <name type="scientific">Streptomyces bikiniensis</name>
    <dbReference type="NCBI Taxonomy" id="1896"/>
    <lineage>
        <taxon>Bacteria</taxon>
        <taxon>Bacillati</taxon>
        <taxon>Actinomycetota</taxon>
        <taxon>Actinomycetes</taxon>
        <taxon>Kitasatosporales</taxon>
        <taxon>Streptomycetaceae</taxon>
        <taxon>Streptomyces</taxon>
    </lineage>
</organism>
<comment type="caution">
    <text evidence="2">The sequence shown here is derived from an EMBL/GenBank/DDBJ whole genome shotgun (WGS) entry which is preliminary data.</text>
</comment>
<protein>
    <submittedName>
        <fullName evidence="2">Helix-turn-helix domain-containing protein</fullName>
    </submittedName>
</protein>
<dbReference type="Proteomes" id="UP001614391">
    <property type="component" value="Unassembled WGS sequence"/>
</dbReference>
<evidence type="ECO:0000259" key="1">
    <source>
        <dbReference type="Pfam" id="PF12645"/>
    </source>
</evidence>
<evidence type="ECO:0000313" key="3">
    <source>
        <dbReference type="Proteomes" id="UP001614391"/>
    </source>
</evidence>
<reference evidence="2 3" key="1">
    <citation type="submission" date="2024-10" db="EMBL/GenBank/DDBJ databases">
        <title>The Natural Products Discovery Center: Release of the First 8490 Sequenced Strains for Exploring Actinobacteria Biosynthetic Diversity.</title>
        <authorList>
            <person name="Kalkreuter E."/>
            <person name="Kautsar S.A."/>
            <person name="Yang D."/>
            <person name="Bader C.D."/>
            <person name="Teijaro C.N."/>
            <person name="Fluegel L."/>
            <person name="Davis C.M."/>
            <person name="Simpson J.R."/>
            <person name="Lauterbach L."/>
            <person name="Steele A.D."/>
            <person name="Gui C."/>
            <person name="Meng S."/>
            <person name="Li G."/>
            <person name="Viehrig K."/>
            <person name="Ye F."/>
            <person name="Su P."/>
            <person name="Kiefer A.F."/>
            <person name="Nichols A."/>
            <person name="Cepeda A.J."/>
            <person name="Yan W."/>
            <person name="Fan B."/>
            <person name="Jiang Y."/>
            <person name="Adhikari A."/>
            <person name="Zheng C.-J."/>
            <person name="Schuster L."/>
            <person name="Cowan T.M."/>
            <person name="Smanski M.J."/>
            <person name="Chevrette M.G."/>
            <person name="De Carvalho L.P.S."/>
            <person name="Shen B."/>
        </authorList>
    </citation>
    <scope>NUCLEOTIDE SEQUENCE [LARGE SCALE GENOMIC DNA]</scope>
    <source>
        <strain evidence="2 3">NPDC053346</strain>
    </source>
</reference>
<dbReference type="SUPFAM" id="SSF88946">
    <property type="entry name" value="Sigma2 domain of RNA polymerase sigma factors"/>
    <property type="match status" value="1"/>
</dbReference>
<dbReference type="EMBL" id="JBITYT010000023">
    <property type="protein sequence ID" value="MFI9123830.1"/>
    <property type="molecule type" value="Genomic_DNA"/>
</dbReference>
<name>A0ABW8D5L2_STRBI</name>
<dbReference type="RefSeq" id="WP_399621585.1">
    <property type="nucleotide sequence ID" value="NZ_JBITYT010000023.1"/>
</dbReference>
<evidence type="ECO:0000313" key="2">
    <source>
        <dbReference type="EMBL" id="MFI9123830.1"/>
    </source>
</evidence>